<dbReference type="Proteomes" id="UP000609651">
    <property type="component" value="Unassembled WGS sequence"/>
</dbReference>
<evidence type="ECO:0000313" key="10">
    <source>
        <dbReference type="EMBL" id="NNJ25388.1"/>
    </source>
</evidence>
<evidence type="ECO:0000256" key="4">
    <source>
        <dbReference type="ARBA" id="ARBA00022679"/>
    </source>
</evidence>
<evidence type="ECO:0000256" key="2">
    <source>
        <dbReference type="ARBA" id="ARBA00022475"/>
    </source>
</evidence>
<organism evidence="10 11">
    <name type="scientific">Alienimonas chondri</name>
    <dbReference type="NCBI Taxonomy" id="2681879"/>
    <lineage>
        <taxon>Bacteria</taxon>
        <taxon>Pseudomonadati</taxon>
        <taxon>Planctomycetota</taxon>
        <taxon>Planctomycetia</taxon>
        <taxon>Planctomycetales</taxon>
        <taxon>Planctomycetaceae</taxon>
        <taxon>Alienimonas</taxon>
    </lineage>
</organism>
<comment type="subcellular location">
    <subcellularLocation>
        <location evidence="1">Cell membrane</location>
        <topology evidence="1">Multi-pass membrane protein</topology>
    </subcellularLocation>
</comment>
<feature type="transmembrane region" description="Helical" evidence="8">
    <location>
        <begin position="137"/>
        <end position="170"/>
    </location>
</feature>
<evidence type="ECO:0000256" key="8">
    <source>
        <dbReference type="SAM" id="Phobius"/>
    </source>
</evidence>
<evidence type="ECO:0000256" key="3">
    <source>
        <dbReference type="ARBA" id="ARBA00022676"/>
    </source>
</evidence>
<dbReference type="RefSeq" id="WP_171185342.1">
    <property type="nucleotide sequence ID" value="NZ_WTPX01000034.1"/>
</dbReference>
<sequence>MNVKKAIPSAPGFAWRTRLRRYGPPVAAIAATFLAVVCQLDPGGSDPGMPQGPGLTVDEGFYTQQGVYLAATRHFGLALLSPTTLGEIFDTDAGYMADHPPLAKLWLGLWHDVAWWAHAPEDPGGPFSVARARVGSAAAFALTVGLLVGCGARWFGLPTGLAAGASLVLMPRVFGHAHITSLETVTNLFFTACLCGVAAWWDPRVMNYKRASLCGLLFGLALLCKIQGALLGPTIAAWALYHAGREHGWKECWRAIGPVAAFGGVGLTAFVLGWPYLWLNPGEHVPAFIGTITERLPVRNYYMGQVWNGESLDPTPWHYPLVMTLATVPIGLTALALVPFLTSEPGASAPGAFRARLAARFDDPRLTLFVAATLVPLALVCTRGESLYDGVRLWLVIFPPLALLAGFGAGLLYQRIQSWRPKLAAPAVIGLLAVQGVNVMSMSPVWLSSYSAVVGGLWGADRLGFERNYWGDAVTRDLLIAADRDAPSGEPIEIQPRLHQFADDDRAAASPVLRARQQSDDAPPPVGGLPIPNPFGTVRFSRLAWWQEIEEQFVVSYVTLLIDRPGRFLPADRFVQRQGVVLAVADVGAEVPQPTEAEWAEMMPKDAPEALGIEVEADEPYFLKPDVMLDTEG</sequence>
<keyword evidence="2" id="KW-1003">Cell membrane</keyword>
<keyword evidence="5 8" id="KW-0812">Transmembrane</keyword>
<dbReference type="InterPro" id="IPR038731">
    <property type="entry name" value="RgtA/B/C-like"/>
</dbReference>
<evidence type="ECO:0000256" key="5">
    <source>
        <dbReference type="ARBA" id="ARBA00022692"/>
    </source>
</evidence>
<evidence type="ECO:0000313" key="11">
    <source>
        <dbReference type="Proteomes" id="UP000609651"/>
    </source>
</evidence>
<feature type="transmembrane region" description="Helical" evidence="8">
    <location>
        <begin position="182"/>
        <end position="201"/>
    </location>
</feature>
<accession>A0ABX1VDL7</accession>
<feature type="domain" description="Glycosyltransferase RgtA/B/C/D-like" evidence="9">
    <location>
        <begin position="131"/>
        <end position="255"/>
    </location>
</feature>
<proteinExistence type="predicted"/>
<name>A0ABX1VDL7_9PLAN</name>
<keyword evidence="4" id="KW-0808">Transferase</keyword>
<keyword evidence="7 8" id="KW-0472">Membrane</keyword>
<protein>
    <recommendedName>
        <fullName evidence="9">Glycosyltransferase RgtA/B/C/D-like domain-containing protein</fullName>
    </recommendedName>
</protein>
<dbReference type="PANTHER" id="PTHR33908:SF11">
    <property type="entry name" value="MEMBRANE PROTEIN"/>
    <property type="match status" value="1"/>
</dbReference>
<evidence type="ECO:0000256" key="1">
    <source>
        <dbReference type="ARBA" id="ARBA00004651"/>
    </source>
</evidence>
<keyword evidence="6 8" id="KW-1133">Transmembrane helix</keyword>
<dbReference type="PANTHER" id="PTHR33908">
    <property type="entry name" value="MANNOSYLTRANSFERASE YKCB-RELATED"/>
    <property type="match status" value="1"/>
</dbReference>
<dbReference type="InterPro" id="IPR050297">
    <property type="entry name" value="LipidA_mod_glycosyltrf_83"/>
</dbReference>
<keyword evidence="3" id="KW-0328">Glycosyltransferase</keyword>
<reference evidence="10 11" key="1">
    <citation type="journal article" date="2020" name="Syst. Appl. Microbiol.">
        <title>Alienimonas chondri sp. nov., a novel planctomycete isolated from the biofilm of the red alga Chondrus crispus.</title>
        <authorList>
            <person name="Vitorino I."/>
            <person name="Albuquerque L."/>
            <person name="Wiegand S."/>
            <person name="Kallscheuer N."/>
            <person name="da Costa M.S."/>
            <person name="Lobo-da-Cunha A."/>
            <person name="Jogler C."/>
            <person name="Lage O.M."/>
        </authorList>
    </citation>
    <scope>NUCLEOTIDE SEQUENCE [LARGE SCALE GENOMIC DNA]</scope>
    <source>
        <strain evidence="10 11">LzC2</strain>
    </source>
</reference>
<evidence type="ECO:0000256" key="7">
    <source>
        <dbReference type="ARBA" id="ARBA00023136"/>
    </source>
</evidence>
<feature type="transmembrane region" description="Helical" evidence="8">
    <location>
        <begin position="425"/>
        <end position="447"/>
    </location>
</feature>
<evidence type="ECO:0000256" key="6">
    <source>
        <dbReference type="ARBA" id="ARBA00022989"/>
    </source>
</evidence>
<dbReference type="EMBL" id="WTPX01000034">
    <property type="protein sequence ID" value="NNJ25388.1"/>
    <property type="molecule type" value="Genomic_DNA"/>
</dbReference>
<comment type="caution">
    <text evidence="10">The sequence shown here is derived from an EMBL/GenBank/DDBJ whole genome shotgun (WGS) entry which is preliminary data.</text>
</comment>
<dbReference type="Pfam" id="PF13231">
    <property type="entry name" value="PMT_2"/>
    <property type="match status" value="1"/>
</dbReference>
<feature type="transmembrane region" description="Helical" evidence="8">
    <location>
        <begin position="317"/>
        <end position="342"/>
    </location>
</feature>
<keyword evidence="11" id="KW-1185">Reference proteome</keyword>
<gene>
    <name evidence="10" type="ORF">LzC2_14580</name>
</gene>
<feature type="transmembrane region" description="Helical" evidence="8">
    <location>
        <begin position="363"/>
        <end position="380"/>
    </location>
</feature>
<feature type="transmembrane region" description="Helical" evidence="8">
    <location>
        <begin position="392"/>
        <end position="413"/>
    </location>
</feature>
<feature type="transmembrane region" description="Helical" evidence="8">
    <location>
        <begin position="253"/>
        <end position="277"/>
    </location>
</feature>
<evidence type="ECO:0000259" key="9">
    <source>
        <dbReference type="Pfam" id="PF13231"/>
    </source>
</evidence>